<dbReference type="Proteomes" id="UP000664761">
    <property type="component" value="Unassembled WGS sequence"/>
</dbReference>
<evidence type="ECO:0000313" key="1">
    <source>
        <dbReference type="EMBL" id="MBO0333766.1"/>
    </source>
</evidence>
<evidence type="ECO:0000313" key="2">
    <source>
        <dbReference type="Proteomes" id="UP000664761"/>
    </source>
</evidence>
<reference evidence="1 2" key="1">
    <citation type="submission" date="2021-03" db="EMBL/GenBank/DDBJ databases">
        <title>Sneathiella sp. CAU 1612 isolated from Kang Won-do.</title>
        <authorList>
            <person name="Kim W."/>
        </authorList>
    </citation>
    <scope>NUCLEOTIDE SEQUENCE [LARGE SCALE GENOMIC DNA]</scope>
    <source>
        <strain evidence="1 2">CAU 1612</strain>
    </source>
</reference>
<gene>
    <name evidence="1" type="ORF">J0X12_09080</name>
</gene>
<name>A0ABS3F5L4_9PROT</name>
<accession>A0ABS3F5L4</accession>
<dbReference type="Pfam" id="PF08907">
    <property type="entry name" value="DUF1853"/>
    <property type="match status" value="1"/>
</dbReference>
<sequence>MAAARHHRTPYALRDLEWVIASPFLLKDRPDPDLGQHPETNALLTRLRADPAPLLAHLAATPRLNLGRYFEQLVIFWLDNLPSVTLVGSNIPIFREKRSLGEIDLAFLFEGRARHWELAIKFYLNIGSPADEADFVGPMQKDTLKRKLDRLYCHQLLLPAQAETAAVLTSLGLQDVTSHPWIKGCLFYPYSTGATPAVLPERISEGGLKRPWLGRNKLAEVSLPAFDHFLILEKKRWLTPYFYPEETLTGEVPALLAAIDRVFAQRRMPHLVHLMRDEGADSLTSQGTFFITPEGWPA</sequence>
<protein>
    <submittedName>
        <fullName evidence="1">DUF1853 family protein</fullName>
    </submittedName>
</protein>
<organism evidence="1 2">
    <name type="scientific">Sneathiella sedimenti</name>
    <dbReference type="NCBI Taxonomy" id="2816034"/>
    <lineage>
        <taxon>Bacteria</taxon>
        <taxon>Pseudomonadati</taxon>
        <taxon>Pseudomonadota</taxon>
        <taxon>Alphaproteobacteria</taxon>
        <taxon>Sneathiellales</taxon>
        <taxon>Sneathiellaceae</taxon>
        <taxon>Sneathiella</taxon>
    </lineage>
</organism>
<proteinExistence type="predicted"/>
<dbReference type="EMBL" id="JAFLNC010000002">
    <property type="protein sequence ID" value="MBO0333766.1"/>
    <property type="molecule type" value="Genomic_DNA"/>
</dbReference>
<keyword evidence="2" id="KW-1185">Reference proteome</keyword>
<dbReference type="InterPro" id="IPR015003">
    <property type="entry name" value="DUF1853"/>
</dbReference>
<dbReference type="RefSeq" id="WP_207044524.1">
    <property type="nucleotide sequence ID" value="NZ_JAFLNC010000002.1"/>
</dbReference>
<comment type="caution">
    <text evidence="1">The sequence shown here is derived from an EMBL/GenBank/DDBJ whole genome shotgun (WGS) entry which is preliminary data.</text>
</comment>